<reference evidence="1 2" key="1">
    <citation type="submission" date="2019-07" db="EMBL/GenBank/DDBJ databases">
        <title>Genomic Encyclopedia of Archaeal and Bacterial Type Strains, Phase II (KMG-II): from individual species to whole genera.</title>
        <authorList>
            <person name="Goeker M."/>
        </authorList>
    </citation>
    <scope>NUCLEOTIDE SEQUENCE [LARGE SCALE GENOMIC DNA]</scope>
    <source>
        <strain evidence="1 2">DSM 18850</strain>
    </source>
</reference>
<comment type="caution">
    <text evidence="1">The sequence shown here is derived from an EMBL/GenBank/DDBJ whole genome shotgun (WGS) entry which is preliminary data.</text>
</comment>
<dbReference type="Proteomes" id="UP000325105">
    <property type="component" value="Unassembled WGS sequence"/>
</dbReference>
<sequence length="74" mass="8554">MQVNDIEVTKVPDWVRDKIRKGLKPKCRLLKVGQALPVNTLGWARNLKTQLNAETNNVYEYWIDNGKVYIGRIA</sequence>
<protein>
    <submittedName>
        <fullName evidence="1">Uncharacterized protein</fullName>
    </submittedName>
</protein>
<accession>A0A5S5D2I2</accession>
<evidence type="ECO:0000313" key="2">
    <source>
        <dbReference type="Proteomes" id="UP000325105"/>
    </source>
</evidence>
<evidence type="ECO:0000313" key="1">
    <source>
        <dbReference type="EMBL" id="TYP89468.1"/>
    </source>
</evidence>
<gene>
    <name evidence="1" type="ORF">BC792_12770</name>
</gene>
<dbReference type="EMBL" id="VNHX01000027">
    <property type="protein sequence ID" value="TYP89468.1"/>
    <property type="molecule type" value="Genomic_DNA"/>
</dbReference>
<dbReference type="RefSeq" id="WP_148910057.1">
    <property type="nucleotide sequence ID" value="NZ_VNHX01000027.1"/>
</dbReference>
<keyword evidence="2" id="KW-1185">Reference proteome</keyword>
<dbReference type="AlphaFoldDB" id="A0A5S5D2I2"/>
<organism evidence="1 2">
    <name type="scientific">Sphingobacterium allocomposti</name>
    <dbReference type="NCBI Taxonomy" id="415956"/>
    <lineage>
        <taxon>Bacteria</taxon>
        <taxon>Pseudomonadati</taxon>
        <taxon>Bacteroidota</taxon>
        <taxon>Sphingobacteriia</taxon>
        <taxon>Sphingobacteriales</taxon>
        <taxon>Sphingobacteriaceae</taxon>
        <taxon>Sphingobacterium</taxon>
    </lineage>
</organism>
<proteinExistence type="predicted"/>
<name>A0A5S5D2I2_9SPHI</name>